<dbReference type="AlphaFoldDB" id="A0A401GVD9"/>
<dbReference type="GeneID" id="38783070"/>
<feature type="region of interest" description="Disordered" evidence="1">
    <location>
        <begin position="32"/>
        <end position="59"/>
    </location>
</feature>
<dbReference type="RefSeq" id="XP_027617066.1">
    <property type="nucleotide sequence ID" value="XM_027761265.1"/>
</dbReference>
<proteinExistence type="predicted"/>
<evidence type="ECO:0000256" key="1">
    <source>
        <dbReference type="SAM" id="MobiDB-lite"/>
    </source>
</evidence>
<organism evidence="2 3">
    <name type="scientific">Sparassis crispa</name>
    <dbReference type="NCBI Taxonomy" id="139825"/>
    <lineage>
        <taxon>Eukaryota</taxon>
        <taxon>Fungi</taxon>
        <taxon>Dikarya</taxon>
        <taxon>Basidiomycota</taxon>
        <taxon>Agaricomycotina</taxon>
        <taxon>Agaricomycetes</taxon>
        <taxon>Polyporales</taxon>
        <taxon>Sparassidaceae</taxon>
        <taxon>Sparassis</taxon>
    </lineage>
</organism>
<keyword evidence="3" id="KW-1185">Reference proteome</keyword>
<comment type="caution">
    <text evidence="2">The sequence shown here is derived from an EMBL/GenBank/DDBJ whole genome shotgun (WGS) entry which is preliminary data.</text>
</comment>
<reference evidence="2 3" key="1">
    <citation type="journal article" date="2018" name="Sci. Rep.">
        <title>Genome sequence of the cauliflower mushroom Sparassis crispa (Hanabiratake) and its association with beneficial usage.</title>
        <authorList>
            <person name="Kiyama R."/>
            <person name="Furutani Y."/>
            <person name="Kawaguchi K."/>
            <person name="Nakanishi T."/>
        </authorList>
    </citation>
    <scope>NUCLEOTIDE SEQUENCE [LARGE SCALE GENOMIC DNA]</scope>
</reference>
<sequence length="80" mass="9660">MHYIAVPLLPQVALRECVPENYTWSIVMTRQTTAPKKRDKLSKRDQSKTYRPPVPWDGRHMPERTRHLYFIQTFNFPPEY</sequence>
<dbReference type="EMBL" id="BFAD01000009">
    <property type="protein sequence ID" value="GBE86153.1"/>
    <property type="molecule type" value="Genomic_DNA"/>
</dbReference>
<accession>A0A401GVD9</accession>
<evidence type="ECO:0000313" key="2">
    <source>
        <dbReference type="EMBL" id="GBE86153.1"/>
    </source>
</evidence>
<name>A0A401GVD9_9APHY</name>
<dbReference type="Proteomes" id="UP000287166">
    <property type="component" value="Unassembled WGS sequence"/>
</dbReference>
<dbReference type="InParanoid" id="A0A401GVD9"/>
<evidence type="ECO:0000313" key="3">
    <source>
        <dbReference type="Proteomes" id="UP000287166"/>
    </source>
</evidence>
<gene>
    <name evidence="2" type="ORF">SCP_0900300</name>
</gene>
<protein>
    <submittedName>
        <fullName evidence="2">Uncharacterized protein</fullName>
    </submittedName>
</protein>